<reference evidence="3" key="1">
    <citation type="submission" date="2023-03" db="EMBL/GenBank/DDBJ databases">
        <title>Massive genome expansion in bonnet fungi (Mycena s.s.) driven by repeated elements and novel gene families across ecological guilds.</title>
        <authorList>
            <consortium name="Lawrence Berkeley National Laboratory"/>
            <person name="Harder C.B."/>
            <person name="Miyauchi S."/>
            <person name="Viragh M."/>
            <person name="Kuo A."/>
            <person name="Thoen E."/>
            <person name="Andreopoulos B."/>
            <person name="Lu D."/>
            <person name="Skrede I."/>
            <person name="Drula E."/>
            <person name="Henrissat B."/>
            <person name="Morin E."/>
            <person name="Kohler A."/>
            <person name="Barry K."/>
            <person name="LaButti K."/>
            <person name="Morin E."/>
            <person name="Salamov A."/>
            <person name="Lipzen A."/>
            <person name="Mereny Z."/>
            <person name="Hegedus B."/>
            <person name="Baldrian P."/>
            <person name="Stursova M."/>
            <person name="Weitz H."/>
            <person name="Taylor A."/>
            <person name="Grigoriev I.V."/>
            <person name="Nagy L.G."/>
            <person name="Martin F."/>
            <person name="Kauserud H."/>
        </authorList>
    </citation>
    <scope>NUCLEOTIDE SEQUENCE</scope>
    <source>
        <strain evidence="3">CBHHK200</strain>
    </source>
</reference>
<evidence type="ECO:0000313" key="3">
    <source>
        <dbReference type="EMBL" id="KAJ7022416.1"/>
    </source>
</evidence>
<gene>
    <name evidence="3" type="ORF">C8F04DRAFT_1138129</name>
</gene>
<keyword evidence="4" id="KW-1185">Reference proteome</keyword>
<accession>A0AAD6WSZ9</accession>
<dbReference type="Proteomes" id="UP001218188">
    <property type="component" value="Unassembled WGS sequence"/>
</dbReference>
<dbReference type="EMBL" id="JARJCM010000210">
    <property type="protein sequence ID" value="KAJ7022416.1"/>
    <property type="molecule type" value="Genomic_DNA"/>
</dbReference>
<evidence type="ECO:0000256" key="1">
    <source>
        <dbReference type="SAM" id="MobiDB-lite"/>
    </source>
</evidence>
<name>A0AAD6WSZ9_9AGAR</name>
<dbReference type="InterPro" id="IPR058913">
    <property type="entry name" value="Integrase_dom_put"/>
</dbReference>
<feature type="compositionally biased region" description="Acidic residues" evidence="1">
    <location>
        <begin position="468"/>
        <end position="479"/>
    </location>
</feature>
<proteinExistence type="predicted"/>
<feature type="domain" description="Integrase core" evidence="2">
    <location>
        <begin position="162"/>
        <end position="333"/>
    </location>
</feature>
<organism evidence="3 4">
    <name type="scientific">Mycena alexandri</name>
    <dbReference type="NCBI Taxonomy" id="1745969"/>
    <lineage>
        <taxon>Eukaryota</taxon>
        <taxon>Fungi</taxon>
        <taxon>Dikarya</taxon>
        <taxon>Basidiomycota</taxon>
        <taxon>Agaricomycotina</taxon>
        <taxon>Agaricomycetes</taxon>
        <taxon>Agaricomycetidae</taxon>
        <taxon>Agaricales</taxon>
        <taxon>Marasmiineae</taxon>
        <taxon>Mycenaceae</taxon>
        <taxon>Mycena</taxon>
    </lineage>
</organism>
<dbReference type="PANTHER" id="PTHR46177:SF1">
    <property type="entry name" value="INTEGRASE CATALYTIC DOMAIN-CONTAINING PROTEIN"/>
    <property type="match status" value="1"/>
</dbReference>
<feature type="region of interest" description="Disordered" evidence="1">
    <location>
        <begin position="1"/>
        <end position="26"/>
    </location>
</feature>
<dbReference type="AlphaFoldDB" id="A0AAD6WSZ9"/>
<feature type="region of interest" description="Disordered" evidence="1">
    <location>
        <begin position="460"/>
        <end position="502"/>
    </location>
</feature>
<dbReference type="Pfam" id="PF24764">
    <property type="entry name" value="rva_4"/>
    <property type="match status" value="1"/>
</dbReference>
<protein>
    <recommendedName>
        <fullName evidence="2">Integrase core domain-containing protein</fullName>
    </recommendedName>
</protein>
<comment type="caution">
    <text evidence="3">The sequence shown here is derived from an EMBL/GenBank/DDBJ whole genome shotgun (WGS) entry which is preliminary data.</text>
</comment>
<dbReference type="PANTHER" id="PTHR46177">
    <property type="entry name" value="INTEGRASE CATALYTIC DOMAIN-CONTAINING PROTEIN"/>
    <property type="match status" value="1"/>
</dbReference>
<evidence type="ECO:0000313" key="4">
    <source>
        <dbReference type="Proteomes" id="UP001218188"/>
    </source>
</evidence>
<sequence length="502" mass="57946">MSDVPSDADIPQAKRKRGSNQHLPTPPPELLDPYIVYYWKLGFHDAGIARQCLDHFDIQEYGLSPSTVKRRRKALGLKGTRKQAVTWEIVFPLYSVYRAKFPNMGARTMVSALRQDYGIKVPEALLLKAFKQYEPEGVARRKRRRFRRKRFWSAGVMDILAFDQHDKWKRFGLWLHACVDPFSGRIAWLNVWWTNRNPKLITGYYIKSGRQVGGIPLVTQSDPGSENYGIANCHTVTRQRLDPLLIGTLQHRWMNKLKAMNVKPEVLWSLLHRNFAPGFEDVLEEGIRNNLYNVNDPLHQLVFRWIVIPWLQKELDAWVVLRNSTPRRSDKHKILPQGIPDLIASKPEQYGTKDYKVLVSPEMFDEMEETWAPRDDPVFKLTPDNFDRQALALYDALGSPPVGLDTIWIVYADLLNAFLASGDHSFEDELTAADNHFEVPMELLPGQQDLPDGNWAYEYLGGLAVPPPEEEEEEDEEDAVDPRVYALFSDEEDDEENDDDEE</sequence>
<feature type="compositionally biased region" description="Acidic residues" evidence="1">
    <location>
        <begin position="489"/>
        <end position="502"/>
    </location>
</feature>
<evidence type="ECO:0000259" key="2">
    <source>
        <dbReference type="Pfam" id="PF24764"/>
    </source>
</evidence>